<protein>
    <recommendedName>
        <fullName evidence="3">Polymerase nucleotidyl transferase domain-containing protein</fullName>
    </recommendedName>
</protein>
<dbReference type="Proteomes" id="UP001156691">
    <property type="component" value="Unassembled WGS sequence"/>
</dbReference>
<name>A0ABQ5W1Q7_9HYPH</name>
<keyword evidence="2" id="KW-1185">Reference proteome</keyword>
<sequence length="195" mass="21713">MTDLLEAQQRLQAEADAVVRELELEELLGALGRPVRVGSSAMGLMVRRDIDITIVCPNLDADLLEAFAGVAARLMRKTAAVQSVRFRNDCGAWNREPDKYPHGLYLGLTVRAADEALWTLDIWAVDQPARQPDLAHLETLLPRLTDTHRHTILAIKHVLAQRPQHPPSALVYEAVVDNAIATADEFDAWQRARAQ</sequence>
<organism evidence="1 2">
    <name type="scientific">Devosia nitrariae</name>
    <dbReference type="NCBI Taxonomy" id="2071872"/>
    <lineage>
        <taxon>Bacteria</taxon>
        <taxon>Pseudomonadati</taxon>
        <taxon>Pseudomonadota</taxon>
        <taxon>Alphaproteobacteria</taxon>
        <taxon>Hyphomicrobiales</taxon>
        <taxon>Devosiaceae</taxon>
        <taxon>Devosia</taxon>
    </lineage>
</organism>
<dbReference type="RefSeq" id="WP_284339230.1">
    <property type="nucleotide sequence ID" value="NZ_BSNS01000006.1"/>
</dbReference>
<accession>A0ABQ5W1Q7</accession>
<comment type="caution">
    <text evidence="1">The sequence shown here is derived from an EMBL/GenBank/DDBJ whole genome shotgun (WGS) entry which is preliminary data.</text>
</comment>
<reference evidence="2" key="1">
    <citation type="journal article" date="2019" name="Int. J. Syst. Evol. Microbiol.">
        <title>The Global Catalogue of Microorganisms (GCM) 10K type strain sequencing project: providing services to taxonomists for standard genome sequencing and annotation.</title>
        <authorList>
            <consortium name="The Broad Institute Genomics Platform"/>
            <consortium name="The Broad Institute Genome Sequencing Center for Infectious Disease"/>
            <person name="Wu L."/>
            <person name="Ma J."/>
        </authorList>
    </citation>
    <scope>NUCLEOTIDE SEQUENCE [LARGE SCALE GENOMIC DNA]</scope>
    <source>
        <strain evidence="2">NBRC 112416</strain>
    </source>
</reference>
<evidence type="ECO:0008006" key="3">
    <source>
        <dbReference type="Google" id="ProtNLM"/>
    </source>
</evidence>
<evidence type="ECO:0000313" key="1">
    <source>
        <dbReference type="EMBL" id="GLQ53778.1"/>
    </source>
</evidence>
<dbReference type="EMBL" id="BSNS01000006">
    <property type="protein sequence ID" value="GLQ53778.1"/>
    <property type="molecule type" value="Genomic_DNA"/>
</dbReference>
<evidence type="ECO:0000313" key="2">
    <source>
        <dbReference type="Proteomes" id="UP001156691"/>
    </source>
</evidence>
<gene>
    <name evidence="1" type="ORF">GCM10010862_10370</name>
</gene>
<proteinExistence type="predicted"/>